<proteinExistence type="predicted"/>
<evidence type="ECO:0000256" key="1">
    <source>
        <dbReference type="SAM" id="Coils"/>
    </source>
</evidence>
<keyword evidence="3" id="KW-0472">Membrane</keyword>
<feature type="coiled-coil region" evidence="1">
    <location>
        <begin position="113"/>
        <end position="190"/>
    </location>
</feature>
<keyword evidence="3" id="KW-0812">Transmembrane</keyword>
<dbReference type="RefSeq" id="WP_145110880.1">
    <property type="nucleotide sequence ID" value="NZ_CP036349.1"/>
</dbReference>
<feature type="region of interest" description="Disordered" evidence="2">
    <location>
        <begin position="430"/>
        <end position="452"/>
    </location>
</feature>
<dbReference type="AlphaFoldDB" id="A0A518K726"/>
<dbReference type="KEGG" id="bmei:Spa11_17990"/>
<feature type="compositionally biased region" description="Low complexity" evidence="2">
    <location>
        <begin position="436"/>
        <end position="446"/>
    </location>
</feature>
<protein>
    <submittedName>
        <fullName evidence="4">Chromosome partition protein Smc</fullName>
    </submittedName>
</protein>
<keyword evidence="3" id="KW-1133">Transmembrane helix</keyword>
<sequence>MAARQDQSQTIIIVVCSILILVLAIVAYLTWSEGKKAAAEAAELATQKTQAENAARQKVQEAEQMLQMLGMDSGATFTEVQERYEADKKQFMSTFEEGTQTYRNALDYLSTEIAKTAQQENEAKKQVKSLEQQLVTLEAEKDAQIKERDDALNKANLDLASERARFKEERDNIDRQKKQLAQTLAEKEAQFSQQVAAARSSQSQAEDALTKAERSRATLLAERKQETPSSEVADGEITYVNQGTQTAWIDLGEADSLRRQVTFSVFDSALSDAAKAEKKGSVEVTRLLGDHIAEAKITSDDPRNPILPGDRIYSQVWQRGKALRFGLTGFIDIDGDGVSDLQRVKDLIAMNGATLDVSLEEDGTVDGEMTVDTRYLVLGDSPDQPSKAMYRDKYQEMSREAATLGVETISLTEFLNRMGYKPAEGTVRFSGGSGSAGPAAGAAPRSFRFRTP</sequence>
<gene>
    <name evidence="4" type="primary">smc_4</name>
    <name evidence="4" type="ORF">Spa11_17990</name>
</gene>
<evidence type="ECO:0000256" key="3">
    <source>
        <dbReference type="SAM" id="Phobius"/>
    </source>
</evidence>
<evidence type="ECO:0000313" key="5">
    <source>
        <dbReference type="Proteomes" id="UP000316426"/>
    </source>
</evidence>
<feature type="transmembrane region" description="Helical" evidence="3">
    <location>
        <begin position="12"/>
        <end position="31"/>
    </location>
</feature>
<reference evidence="4 5" key="1">
    <citation type="submission" date="2019-02" db="EMBL/GenBank/DDBJ databases">
        <title>Deep-cultivation of Planctomycetes and their phenomic and genomic characterization uncovers novel biology.</title>
        <authorList>
            <person name="Wiegand S."/>
            <person name="Jogler M."/>
            <person name="Boedeker C."/>
            <person name="Pinto D."/>
            <person name="Vollmers J."/>
            <person name="Rivas-Marin E."/>
            <person name="Kohn T."/>
            <person name="Peeters S.H."/>
            <person name="Heuer A."/>
            <person name="Rast P."/>
            <person name="Oberbeckmann S."/>
            <person name="Bunk B."/>
            <person name="Jeske O."/>
            <person name="Meyerdierks A."/>
            <person name="Storesund J.E."/>
            <person name="Kallscheuer N."/>
            <person name="Luecker S."/>
            <person name="Lage O.M."/>
            <person name="Pohl T."/>
            <person name="Merkel B.J."/>
            <person name="Hornburger P."/>
            <person name="Mueller R.-W."/>
            <person name="Bruemmer F."/>
            <person name="Labrenz M."/>
            <person name="Spormann A.M."/>
            <person name="Op den Camp H."/>
            <person name="Overmann J."/>
            <person name="Amann R."/>
            <person name="Jetten M.S.M."/>
            <person name="Mascher T."/>
            <person name="Medema M.H."/>
            <person name="Devos D.P."/>
            <person name="Kaster A.-K."/>
            <person name="Ovreas L."/>
            <person name="Rohde M."/>
            <person name="Galperin M.Y."/>
            <person name="Jogler C."/>
        </authorList>
    </citation>
    <scope>NUCLEOTIDE SEQUENCE [LARGE SCALE GENOMIC DNA]</scope>
    <source>
        <strain evidence="4 5">Spa11</strain>
    </source>
</reference>
<dbReference type="EMBL" id="CP036349">
    <property type="protein sequence ID" value="QDV73601.1"/>
    <property type="molecule type" value="Genomic_DNA"/>
</dbReference>
<evidence type="ECO:0000256" key="2">
    <source>
        <dbReference type="SAM" id="MobiDB-lite"/>
    </source>
</evidence>
<keyword evidence="1" id="KW-0175">Coiled coil</keyword>
<accession>A0A518K726</accession>
<name>A0A518K726_9BACT</name>
<organism evidence="4 5">
    <name type="scientific">Botrimarina mediterranea</name>
    <dbReference type="NCBI Taxonomy" id="2528022"/>
    <lineage>
        <taxon>Bacteria</taxon>
        <taxon>Pseudomonadati</taxon>
        <taxon>Planctomycetota</taxon>
        <taxon>Planctomycetia</taxon>
        <taxon>Pirellulales</taxon>
        <taxon>Lacipirellulaceae</taxon>
        <taxon>Botrimarina</taxon>
    </lineage>
</organism>
<keyword evidence="5" id="KW-1185">Reference proteome</keyword>
<evidence type="ECO:0000313" key="4">
    <source>
        <dbReference type="EMBL" id="QDV73601.1"/>
    </source>
</evidence>
<dbReference type="Proteomes" id="UP000316426">
    <property type="component" value="Chromosome"/>
</dbReference>